<keyword evidence="4" id="KW-1185">Reference proteome</keyword>
<evidence type="ECO:0000313" key="4">
    <source>
        <dbReference type="Proteomes" id="UP001226762"/>
    </source>
</evidence>
<feature type="domain" description="Rhodanese" evidence="2">
    <location>
        <begin position="95"/>
        <end position="200"/>
    </location>
</feature>
<proteinExistence type="predicted"/>
<keyword evidence="1" id="KW-0732">Signal</keyword>
<dbReference type="InterPro" id="IPR036873">
    <property type="entry name" value="Rhodanese-like_dom_sf"/>
</dbReference>
<dbReference type="InterPro" id="IPR001763">
    <property type="entry name" value="Rhodanese-like_dom"/>
</dbReference>
<reference evidence="3" key="1">
    <citation type="submission" date="2022-07" db="EMBL/GenBank/DDBJ databases">
        <authorList>
            <person name="Otstavnykh N."/>
            <person name="Isaeva M."/>
            <person name="Bystritskaya E."/>
        </authorList>
    </citation>
    <scope>NUCLEOTIDE SEQUENCE</scope>
    <source>
        <strain evidence="3">KCTC 52189</strain>
    </source>
</reference>
<sequence length="202" mass="21752">MRRLLFFVSALLAVPAMSLPVLAGEPVGITKDVTSVTVETEGGPVEIAREQDNAAVITGEFARTSRPCPPFCVQPMTPAEGVTTIGELELLEALKDPAVRVIDSRVPKHFETGTIPGAVNIPYTEMADRLGELGCELDFDGYDCPADQVPTIALFCNGPWCGQSPAAIRRIVKAGYPAEKIRYYRQGMQGWRMLGLTVAGGE</sequence>
<organism evidence="3 4">
    <name type="scientific">Marimonas arenosa</name>
    <dbReference type="NCBI Taxonomy" id="1795305"/>
    <lineage>
        <taxon>Bacteria</taxon>
        <taxon>Pseudomonadati</taxon>
        <taxon>Pseudomonadota</taxon>
        <taxon>Alphaproteobacteria</taxon>
        <taxon>Rhodobacterales</taxon>
        <taxon>Paracoccaceae</taxon>
        <taxon>Marimonas</taxon>
    </lineage>
</organism>
<dbReference type="Gene3D" id="3.40.250.10">
    <property type="entry name" value="Rhodanese-like domain"/>
    <property type="match status" value="1"/>
</dbReference>
<dbReference type="CDD" id="cd00158">
    <property type="entry name" value="RHOD"/>
    <property type="match status" value="1"/>
</dbReference>
<dbReference type="Pfam" id="PF00581">
    <property type="entry name" value="Rhodanese"/>
    <property type="match status" value="1"/>
</dbReference>
<evidence type="ECO:0000259" key="2">
    <source>
        <dbReference type="PROSITE" id="PS50206"/>
    </source>
</evidence>
<gene>
    <name evidence="3" type="ORF">NO357_17325</name>
</gene>
<feature type="signal peptide" evidence="1">
    <location>
        <begin position="1"/>
        <end position="23"/>
    </location>
</feature>
<dbReference type="Proteomes" id="UP001226762">
    <property type="component" value="Unassembled WGS sequence"/>
</dbReference>
<reference evidence="3" key="2">
    <citation type="submission" date="2023-02" db="EMBL/GenBank/DDBJ databases">
        <title>'Rhodoalgimonas zhirmunskyi' gen. nov., isolated from a red alga.</title>
        <authorList>
            <person name="Nedashkovskaya O.I."/>
            <person name="Otstavnykh N.Y."/>
            <person name="Bystritskaya E.P."/>
            <person name="Balabanova L.A."/>
            <person name="Isaeva M.P."/>
        </authorList>
    </citation>
    <scope>NUCLEOTIDE SEQUENCE</scope>
    <source>
        <strain evidence="3">KCTC 52189</strain>
    </source>
</reference>
<comment type="caution">
    <text evidence="3">The sequence shown here is derived from an EMBL/GenBank/DDBJ whole genome shotgun (WGS) entry which is preliminary data.</text>
</comment>
<accession>A0AAE3WFV6</accession>
<dbReference type="SUPFAM" id="SSF52821">
    <property type="entry name" value="Rhodanese/Cell cycle control phosphatase"/>
    <property type="match status" value="1"/>
</dbReference>
<evidence type="ECO:0000313" key="3">
    <source>
        <dbReference type="EMBL" id="MDQ2091665.1"/>
    </source>
</evidence>
<protein>
    <submittedName>
        <fullName evidence="3">Rhodanese-like domain-containing protein</fullName>
    </submittedName>
</protein>
<name>A0AAE3WFV6_9RHOB</name>
<dbReference type="AlphaFoldDB" id="A0AAE3WFV6"/>
<feature type="chain" id="PRO_5042156174" evidence="1">
    <location>
        <begin position="24"/>
        <end position="202"/>
    </location>
</feature>
<dbReference type="SMART" id="SM00450">
    <property type="entry name" value="RHOD"/>
    <property type="match status" value="1"/>
</dbReference>
<dbReference type="RefSeq" id="WP_306736964.1">
    <property type="nucleotide sequence ID" value="NZ_JANHAX010000006.1"/>
</dbReference>
<dbReference type="PROSITE" id="PS50206">
    <property type="entry name" value="RHODANESE_3"/>
    <property type="match status" value="1"/>
</dbReference>
<evidence type="ECO:0000256" key="1">
    <source>
        <dbReference type="SAM" id="SignalP"/>
    </source>
</evidence>
<dbReference type="EMBL" id="JANHAX010000006">
    <property type="protein sequence ID" value="MDQ2091665.1"/>
    <property type="molecule type" value="Genomic_DNA"/>
</dbReference>